<feature type="transmembrane region" description="Helical" evidence="8">
    <location>
        <begin position="96"/>
        <end position="119"/>
    </location>
</feature>
<feature type="transmembrane region" description="Helical" evidence="8">
    <location>
        <begin position="59"/>
        <end position="84"/>
    </location>
</feature>
<dbReference type="GO" id="GO:0042597">
    <property type="term" value="C:periplasmic space"/>
    <property type="evidence" value="ECO:0007669"/>
    <property type="project" value="InterPro"/>
</dbReference>
<feature type="transmembrane region" description="Helical" evidence="8">
    <location>
        <begin position="225"/>
        <end position="247"/>
    </location>
</feature>
<feature type="transmembrane region" description="Helical" evidence="8">
    <location>
        <begin position="579"/>
        <end position="598"/>
    </location>
</feature>
<feature type="transmembrane region" description="Helical" evidence="8">
    <location>
        <begin position="9"/>
        <end position="29"/>
    </location>
</feature>
<name>A0A291IS67_9MOLU</name>
<dbReference type="GO" id="GO:0005886">
    <property type="term" value="C:plasma membrane"/>
    <property type="evidence" value="ECO:0007669"/>
    <property type="project" value="UniProtKB-SubCell"/>
</dbReference>
<keyword evidence="5 8" id="KW-0812">Transmembrane</keyword>
<protein>
    <submittedName>
        <fullName evidence="9">Spermidine/putrescine ABC transporter permease</fullName>
    </submittedName>
</protein>
<accession>A0A291IS67</accession>
<dbReference type="NCBIfam" id="NF043073">
    <property type="entry name" value="MMSYN1_0195"/>
    <property type="match status" value="1"/>
</dbReference>
<proteinExistence type="inferred from homology"/>
<gene>
    <name evidence="9" type="ORF">CP520_02490</name>
</gene>
<organism evidence="9 10">
    <name type="scientific">Mesoplasma lactucae ATCC 49193</name>
    <dbReference type="NCBI Taxonomy" id="81460"/>
    <lineage>
        <taxon>Bacteria</taxon>
        <taxon>Bacillati</taxon>
        <taxon>Mycoplasmatota</taxon>
        <taxon>Mollicutes</taxon>
        <taxon>Entomoplasmatales</taxon>
        <taxon>Entomoplasmataceae</taxon>
        <taxon>Mesoplasma</taxon>
    </lineage>
</organism>
<dbReference type="PANTHER" id="PTHR43848">
    <property type="entry name" value="PUTRESCINE TRANSPORT SYSTEM PERMEASE PROTEIN POTI"/>
    <property type="match status" value="1"/>
</dbReference>
<dbReference type="InterPro" id="IPR001188">
    <property type="entry name" value="Sperm_putr-bd"/>
</dbReference>
<comment type="subcellular location">
    <subcellularLocation>
        <location evidence="1 8">Cell membrane</location>
        <topology evidence="1 8">Multi-pass membrane protein</topology>
    </subcellularLocation>
</comment>
<dbReference type="CDD" id="cd06261">
    <property type="entry name" value="TM_PBP2"/>
    <property type="match status" value="1"/>
</dbReference>
<dbReference type="InterPro" id="IPR050022">
    <property type="entry name" value="MMSYN1_0195-like"/>
</dbReference>
<keyword evidence="7 8" id="KW-0472">Membrane</keyword>
<dbReference type="PROSITE" id="PS50928">
    <property type="entry name" value="ABC_TM1"/>
    <property type="match status" value="1"/>
</dbReference>
<dbReference type="PRINTS" id="PR00909">
    <property type="entry name" value="SPERMDNBNDNG"/>
</dbReference>
<dbReference type="SUPFAM" id="SSF53850">
    <property type="entry name" value="Periplasmic binding protein-like II"/>
    <property type="match status" value="1"/>
</dbReference>
<dbReference type="InterPro" id="IPR035906">
    <property type="entry name" value="MetI-like_sf"/>
</dbReference>
<dbReference type="AlphaFoldDB" id="A0A291IS67"/>
<dbReference type="Gene3D" id="1.10.3720.10">
    <property type="entry name" value="MetI-like"/>
    <property type="match status" value="1"/>
</dbReference>
<evidence type="ECO:0000256" key="7">
    <source>
        <dbReference type="ARBA" id="ARBA00023136"/>
    </source>
</evidence>
<evidence type="ECO:0000313" key="9">
    <source>
        <dbReference type="EMBL" id="ATG97600.1"/>
    </source>
</evidence>
<evidence type="ECO:0000256" key="6">
    <source>
        <dbReference type="ARBA" id="ARBA00022989"/>
    </source>
</evidence>
<comment type="similarity">
    <text evidence="2">Belongs to the binding-protein-dependent transport system permease family. CysTW subfamily.</text>
</comment>
<dbReference type="KEGG" id="mlac:CP520_02490"/>
<evidence type="ECO:0000313" key="10">
    <source>
        <dbReference type="Proteomes" id="UP000232227"/>
    </source>
</evidence>
<evidence type="ECO:0000256" key="2">
    <source>
        <dbReference type="ARBA" id="ARBA00007069"/>
    </source>
</evidence>
<keyword evidence="4" id="KW-1003">Cell membrane</keyword>
<dbReference type="Gene3D" id="3.40.190.10">
    <property type="entry name" value="Periplasmic binding protein-like II"/>
    <property type="match status" value="2"/>
</dbReference>
<dbReference type="Pfam" id="PF00528">
    <property type="entry name" value="BPD_transp_1"/>
    <property type="match status" value="1"/>
</dbReference>
<evidence type="ECO:0000256" key="5">
    <source>
        <dbReference type="ARBA" id="ARBA00022692"/>
    </source>
</evidence>
<dbReference type="Proteomes" id="UP000232227">
    <property type="component" value="Chromosome"/>
</dbReference>
<keyword evidence="10" id="KW-1185">Reference proteome</keyword>
<dbReference type="GO" id="GO:0015846">
    <property type="term" value="P:polyamine transport"/>
    <property type="evidence" value="ECO:0007669"/>
    <property type="project" value="InterPro"/>
</dbReference>
<evidence type="ECO:0000256" key="4">
    <source>
        <dbReference type="ARBA" id="ARBA00022475"/>
    </source>
</evidence>
<evidence type="ECO:0000256" key="1">
    <source>
        <dbReference type="ARBA" id="ARBA00004651"/>
    </source>
</evidence>
<keyword evidence="6 8" id="KW-1133">Transmembrane helix</keyword>
<dbReference type="EMBL" id="CP023668">
    <property type="protein sequence ID" value="ATG97600.1"/>
    <property type="molecule type" value="Genomic_DNA"/>
</dbReference>
<evidence type="ECO:0000256" key="3">
    <source>
        <dbReference type="ARBA" id="ARBA00022448"/>
    </source>
</evidence>
<feature type="transmembrane region" description="Helical" evidence="8">
    <location>
        <begin position="125"/>
        <end position="146"/>
    </location>
</feature>
<reference evidence="9 10" key="1">
    <citation type="submission" date="2017-09" db="EMBL/GenBank/DDBJ databases">
        <title>SPAdes assembly of the Mesoplasma lactucae genome.</title>
        <authorList>
            <person name="Knight T.F."/>
            <person name="Rubinstein R."/>
            <person name="Citino T."/>
        </authorList>
    </citation>
    <scope>NUCLEOTIDE SEQUENCE [LARGE SCALE GENOMIC DNA]</scope>
    <source>
        <strain evidence="9 10">831-C4</strain>
    </source>
</reference>
<dbReference type="PANTHER" id="PTHR43848:SF2">
    <property type="entry name" value="PUTRESCINE TRANSPORT SYSTEM PERMEASE PROTEIN POTI"/>
    <property type="match status" value="1"/>
</dbReference>
<dbReference type="OrthoDB" id="9782004at2"/>
<dbReference type="RefSeq" id="WP_096862888.1">
    <property type="nucleotide sequence ID" value="NZ_CP023668.1"/>
</dbReference>
<evidence type="ECO:0000256" key="8">
    <source>
        <dbReference type="RuleBase" id="RU363032"/>
    </source>
</evidence>
<keyword evidence="3 8" id="KW-0813">Transport</keyword>
<dbReference type="GO" id="GO:0019808">
    <property type="term" value="F:polyamine binding"/>
    <property type="evidence" value="ECO:0007669"/>
    <property type="project" value="InterPro"/>
</dbReference>
<sequence>MKKFWKSSYFAIIMLFIYIPIIIMIVFSFNSGDTVNVFEGFSGKAYDDFVHNSPFVRSIITSLFVAVISTAVSLVIGGAAAIGLSRCKKITQKSWLGIANIPLINADVVTAVSLMIIFLLSGVNFGIGTLIFAHISFNVPYVLITIMPRMRKIDKSTLEAAQDLGSKPHQILFKVILPILKPAFITAGAIAFAMSFDDFIISYFTGGPQTNVSTFIYTAKKVKPFIYAFGTLLVAAILLVIIIWNAIQVIKIKKKETEEALRGGYYKAKTFDKYYKKLNEDYIALNTQMVVKKTHRLSLWVKYFWLKFLIKIYSIKNYDKKISRLEWKQYKIRNEIRNEKRYYSRLERCEKSIAKKTEEMQKKANDAKRVAKISLQLDKLNDKKADLESEIEWIENRDEKAAKQAKKIQRQIDRWETEYNVELEAGNLSKKDITWYKKKIKILKEWKIEVEEGKNHYKLRMTTEKLRATRDLRNNKISELQAKLDALTPQVYVWTPITSSYDKRLKRAKTQTTTQIISAQRETYLETYLHRLQQNIVSEENKIDKLQVKVTNKHNKLFAPDSDDIAPKSKNWFQKSWKIISVALVAIAAFSGLTVAYVKNNIYDLTVANWGEYIDPELINKFEKETGYKVNYQTYDANETLYTKLYSFKYDLMVPSDYMVQRLANENRIEEIDWSKLNINAPVATAAKNQVSLAAETDKDKATINQALIDLMAQSKVNVNNDTDGGKTEQTILDYAVPYFWGDVVLVFNTNNQAVVNFLKSKNITISEEEGQEGMLSGKINWQLLQEAADAGLKVKLNNDPKNIFMIASQILYGKNNLVNKDEVNHAYDYLTGLIKNKNIDMVEGDSLITTAQTGQFDVAMMYSGDALYAETNRPSNLKKTYAYGRVKDKVLSPLEGIGEVEQRTNVYSDSMVVSKGIKETHRDAAYEFINFMYNEQNATDNSMYVGLASPVDSALKAISTQPEIDGEENEFKDYAELYKPIVTDPEYTKVYDEPLSFQNNNELDAYLVDLYNKLLTSINSK</sequence>
<dbReference type="InterPro" id="IPR051789">
    <property type="entry name" value="Bact_Polyamine_Transport"/>
</dbReference>
<dbReference type="GO" id="GO:0055085">
    <property type="term" value="P:transmembrane transport"/>
    <property type="evidence" value="ECO:0007669"/>
    <property type="project" value="InterPro"/>
</dbReference>
<dbReference type="SUPFAM" id="SSF161098">
    <property type="entry name" value="MetI-like"/>
    <property type="match status" value="1"/>
</dbReference>
<dbReference type="InterPro" id="IPR000515">
    <property type="entry name" value="MetI-like"/>
</dbReference>
<dbReference type="Pfam" id="PF02030">
    <property type="entry name" value="Lipoprotein_8"/>
    <property type="match status" value="1"/>
</dbReference>